<accession>A0A895XN01</accession>
<protein>
    <submittedName>
        <fullName evidence="3">SRPBCC domain-containing protein</fullName>
    </submittedName>
</protein>
<organism evidence="3 4">
    <name type="scientific">Natronoglycomyces albus</name>
    <dbReference type="NCBI Taxonomy" id="2811108"/>
    <lineage>
        <taxon>Bacteria</taxon>
        <taxon>Bacillati</taxon>
        <taxon>Actinomycetota</taxon>
        <taxon>Actinomycetes</taxon>
        <taxon>Glycomycetales</taxon>
        <taxon>Glycomycetaceae</taxon>
        <taxon>Natronoglycomyces</taxon>
    </lineage>
</organism>
<evidence type="ECO:0000313" key="3">
    <source>
        <dbReference type="EMBL" id="QSB04903.1"/>
    </source>
</evidence>
<dbReference type="InterPro" id="IPR023393">
    <property type="entry name" value="START-like_dom_sf"/>
</dbReference>
<dbReference type="KEGG" id="nav:JQS30_14225"/>
<dbReference type="EMBL" id="CP070496">
    <property type="protein sequence ID" value="QSB04903.1"/>
    <property type="molecule type" value="Genomic_DNA"/>
</dbReference>
<dbReference type="RefSeq" id="WP_213170904.1">
    <property type="nucleotide sequence ID" value="NZ_CP070496.1"/>
</dbReference>
<comment type="similarity">
    <text evidence="1">Belongs to the AHA1 family.</text>
</comment>
<evidence type="ECO:0000313" key="4">
    <source>
        <dbReference type="Proteomes" id="UP000662939"/>
    </source>
</evidence>
<proteinExistence type="inferred from homology"/>
<keyword evidence="4" id="KW-1185">Reference proteome</keyword>
<dbReference type="AlphaFoldDB" id="A0A895XN01"/>
<feature type="domain" description="Activator of Hsp90 ATPase homologue 1/2-like C-terminal" evidence="2">
    <location>
        <begin position="23"/>
        <end position="159"/>
    </location>
</feature>
<dbReference type="Pfam" id="PF08327">
    <property type="entry name" value="AHSA1"/>
    <property type="match status" value="1"/>
</dbReference>
<sequence length="161" mass="18119">MTVTSVEKDLDSCTLTVTAEFTAPIEKVWELWANPRKLEKWWGPPTYPATVTEHDFSPGGDVAYHMTGPEGDKIPGRWRITEVDRPTSLEFVDSFADQEGQEVESLPQSATRVNFEEHNGVTYMQMVSSYDTREQLEQIVAMGAMEGIKQAMGQMDALLDE</sequence>
<evidence type="ECO:0000256" key="1">
    <source>
        <dbReference type="ARBA" id="ARBA00006817"/>
    </source>
</evidence>
<dbReference type="SUPFAM" id="SSF55961">
    <property type="entry name" value="Bet v1-like"/>
    <property type="match status" value="1"/>
</dbReference>
<gene>
    <name evidence="3" type="ORF">JQS30_14225</name>
</gene>
<dbReference type="InterPro" id="IPR013538">
    <property type="entry name" value="ASHA1/2-like_C"/>
</dbReference>
<dbReference type="CDD" id="cd07814">
    <property type="entry name" value="SRPBCC_CalC_Aha1-like"/>
    <property type="match status" value="1"/>
</dbReference>
<evidence type="ECO:0000259" key="2">
    <source>
        <dbReference type="Pfam" id="PF08327"/>
    </source>
</evidence>
<dbReference type="Proteomes" id="UP000662939">
    <property type="component" value="Chromosome"/>
</dbReference>
<dbReference type="Gene3D" id="3.30.530.20">
    <property type="match status" value="1"/>
</dbReference>
<reference evidence="3" key="1">
    <citation type="submission" date="2021-02" db="EMBL/GenBank/DDBJ databases">
        <title>Natronoglycomyces albus gen. nov., sp. nov, a haloalkaliphilic actinobacterium from a soda solonchak soil.</title>
        <authorList>
            <person name="Sorokin D.Y."/>
            <person name="Khijniak T.V."/>
            <person name="Zakharycheva A.P."/>
            <person name="Boueva O.V."/>
            <person name="Ariskina E.V."/>
            <person name="Hahnke R.L."/>
            <person name="Bunk B."/>
            <person name="Sproer C."/>
            <person name="Schumann P."/>
            <person name="Evtushenko L.I."/>
            <person name="Kublanov I.V."/>
        </authorList>
    </citation>
    <scope>NUCLEOTIDE SEQUENCE</scope>
    <source>
        <strain evidence="3">DSM 106290</strain>
    </source>
</reference>
<name>A0A895XN01_9ACTN</name>